<dbReference type="EMBL" id="JAFEKC020000005">
    <property type="protein sequence ID" value="KAK0514453.1"/>
    <property type="molecule type" value="Genomic_DNA"/>
</dbReference>
<keyword evidence="3" id="KW-1185">Reference proteome</keyword>
<feature type="signal peptide" evidence="1">
    <location>
        <begin position="1"/>
        <end position="21"/>
    </location>
</feature>
<sequence length="285" mass="31867">MLTLISALAPLICCLATPVTADSTFRSRPDLSPPHLNVTIECSGRCETGFIFVAPFVGFADLSDRGPLQSGAYILSDSGDLVWSGFTYFSIWTGNFQAARWQGQDVLFAFEGAHNGLHGHAHGHHTILNQQYQTIRELRAGNHILSDKHEFIILDERTALFQIHHPMQMDLTDYGGTYDQSWIIDARSQEMDIDTGTVLFEWCSLDHIPPHESALPLSLGQAGFANNSSMAWDYFHINSITKGDDGHYLLSARHTSTIYKINGTPLRIGSTFETSHAEWRKSQWL</sequence>
<comment type="caution">
    <text evidence="2">The sequence shown here is derived from an EMBL/GenBank/DDBJ whole genome shotgun (WGS) entry which is preliminary data.</text>
</comment>
<accession>A0AA39V3C4</accession>
<keyword evidence="1" id="KW-0732">Signal</keyword>
<name>A0AA39V3C4_9LECA</name>
<evidence type="ECO:0000256" key="1">
    <source>
        <dbReference type="SAM" id="SignalP"/>
    </source>
</evidence>
<dbReference type="AlphaFoldDB" id="A0AA39V3C4"/>
<dbReference type="Proteomes" id="UP001166286">
    <property type="component" value="Unassembled WGS sequence"/>
</dbReference>
<dbReference type="InterPro" id="IPR053143">
    <property type="entry name" value="Arylsulfate_ST"/>
</dbReference>
<reference evidence="2" key="1">
    <citation type="submission" date="2023-03" db="EMBL/GenBank/DDBJ databases">
        <title>Complete genome of Cladonia borealis.</title>
        <authorList>
            <person name="Park H."/>
        </authorList>
    </citation>
    <scope>NUCLEOTIDE SEQUENCE</scope>
    <source>
        <strain evidence="2">ANT050790</strain>
    </source>
</reference>
<proteinExistence type="predicted"/>
<feature type="chain" id="PRO_5041333198" evidence="1">
    <location>
        <begin position="22"/>
        <end position="285"/>
    </location>
</feature>
<evidence type="ECO:0000313" key="2">
    <source>
        <dbReference type="EMBL" id="KAK0514453.1"/>
    </source>
</evidence>
<evidence type="ECO:0000313" key="3">
    <source>
        <dbReference type="Proteomes" id="UP001166286"/>
    </source>
</evidence>
<gene>
    <name evidence="2" type="ORF">JMJ35_003070</name>
</gene>
<organism evidence="2 3">
    <name type="scientific">Cladonia borealis</name>
    <dbReference type="NCBI Taxonomy" id="184061"/>
    <lineage>
        <taxon>Eukaryota</taxon>
        <taxon>Fungi</taxon>
        <taxon>Dikarya</taxon>
        <taxon>Ascomycota</taxon>
        <taxon>Pezizomycotina</taxon>
        <taxon>Lecanoromycetes</taxon>
        <taxon>OSLEUM clade</taxon>
        <taxon>Lecanoromycetidae</taxon>
        <taxon>Lecanorales</taxon>
        <taxon>Lecanorineae</taxon>
        <taxon>Cladoniaceae</taxon>
        <taxon>Cladonia</taxon>
    </lineage>
</organism>
<dbReference type="PANTHER" id="PTHR35340:SF9">
    <property type="entry name" value="ASST-DOMAIN-CONTAINING PROTEIN"/>
    <property type="match status" value="1"/>
</dbReference>
<dbReference type="PANTHER" id="PTHR35340">
    <property type="entry name" value="PQQ ENZYME REPEAT PROTEIN-RELATED"/>
    <property type="match status" value="1"/>
</dbReference>
<dbReference type="InterPro" id="IPR039535">
    <property type="entry name" value="ASST-like"/>
</dbReference>
<protein>
    <submittedName>
        <fullName evidence="2">Uncharacterized protein</fullName>
    </submittedName>
</protein>
<dbReference type="Pfam" id="PF14269">
    <property type="entry name" value="Arylsulfotran_2"/>
    <property type="match status" value="1"/>
</dbReference>